<dbReference type="PANTHER" id="PTHR11042:SF185">
    <property type="entry name" value="WEE1-LIKE PROTEIN KINASE"/>
    <property type="match status" value="1"/>
</dbReference>
<dbReference type="InterPro" id="IPR011009">
    <property type="entry name" value="Kinase-like_dom_sf"/>
</dbReference>
<sequence>MVIKMEVVDDDTNFIRRPTVLVTTDDSNDSHEGDGSPRPETPPNDQGLKLNKSLGLMMSPQSPPYRKIRSMRIIESPRPFIKSRLDLPFTSTPTPSPCAQRMTPRARTAPLRMQRSRLGFCGQGKDLFPLSQTISSPMDVINPFTPPDRSMNESRSSKRSSKRASPKRILFDKSANEHDPDSQNNSLMDSLSSETSEEVECKRMRPRLSDFNAPRYKQEFLELEVIGVGVHGCVYKCMNIVNGVLYAIKKGLKPTANERLSHNEIYAHAVLEHPNIVRNYSNWTEEGHVFMQNEYCNGGSLEEEIKKGPMDEKHLRRVLEHTCQGLRFIHSKNLAHMDVKPGNIFIHRGSRLFFKNSYDQDEFSEDDETDTETQYKIGDLGHVTRLDEANYVREGDCRYFPKEILRDDYSNLTKVDIFALGLTLFEAAGGGPLPKNGDEWHAIRDGKIKPFPHLSHEINALIKRMVHPNPDQRPSAEDILTQISSSPIYKSVKEKHELKASKQQIQVLEQRLEDAMKCVKHLTNGKRTLNNNNKTLNNNNKGERLVESVSYGLVVKRKGGLRKLKN</sequence>
<evidence type="ECO:0000256" key="1">
    <source>
        <dbReference type="ARBA" id="ARBA00022679"/>
    </source>
</evidence>
<keyword evidence="3 10" id="KW-0418">Kinase</keyword>
<comment type="similarity">
    <text evidence="5">Belongs to the protein kinase superfamily. Ser/Thr protein kinase family. GCN2 subfamily.</text>
</comment>
<proteinExistence type="inferred from homology"/>
<dbReference type="AlphaFoldDB" id="A0A0A9YUR5"/>
<keyword evidence="1" id="KW-0808">Transferase</keyword>
<feature type="region of interest" description="Disordered" evidence="8">
    <location>
        <begin position="84"/>
        <end position="105"/>
    </location>
</feature>
<keyword evidence="7" id="KW-0175">Coiled coil</keyword>
<evidence type="ECO:0000256" key="4">
    <source>
        <dbReference type="ARBA" id="ARBA00022840"/>
    </source>
</evidence>
<evidence type="ECO:0000256" key="5">
    <source>
        <dbReference type="ARBA" id="ARBA00037982"/>
    </source>
</evidence>
<evidence type="ECO:0000256" key="3">
    <source>
        <dbReference type="ARBA" id="ARBA00022777"/>
    </source>
</evidence>
<dbReference type="Gene3D" id="1.10.510.10">
    <property type="entry name" value="Transferase(Phosphotransferase) domain 1"/>
    <property type="match status" value="1"/>
</dbReference>
<accession>A0A0A9YUR5</accession>
<dbReference type="PROSITE" id="PS00107">
    <property type="entry name" value="PROTEIN_KINASE_ATP"/>
    <property type="match status" value="1"/>
</dbReference>
<feature type="domain" description="Protein kinase" evidence="9">
    <location>
        <begin position="220"/>
        <end position="489"/>
    </location>
</feature>
<dbReference type="Gene3D" id="3.30.200.20">
    <property type="entry name" value="Phosphorylase Kinase, domain 1"/>
    <property type="match status" value="1"/>
</dbReference>
<feature type="region of interest" description="Disordered" evidence="8">
    <location>
        <begin position="19"/>
        <end position="51"/>
    </location>
</feature>
<dbReference type="InterPro" id="IPR008271">
    <property type="entry name" value="Ser/Thr_kinase_AS"/>
</dbReference>
<organism evidence="10">
    <name type="scientific">Lygus hesperus</name>
    <name type="common">Western plant bug</name>
    <dbReference type="NCBI Taxonomy" id="30085"/>
    <lineage>
        <taxon>Eukaryota</taxon>
        <taxon>Metazoa</taxon>
        <taxon>Ecdysozoa</taxon>
        <taxon>Arthropoda</taxon>
        <taxon>Hexapoda</taxon>
        <taxon>Insecta</taxon>
        <taxon>Pterygota</taxon>
        <taxon>Neoptera</taxon>
        <taxon>Paraneoptera</taxon>
        <taxon>Hemiptera</taxon>
        <taxon>Heteroptera</taxon>
        <taxon>Panheteroptera</taxon>
        <taxon>Cimicomorpha</taxon>
        <taxon>Miridae</taxon>
        <taxon>Mirini</taxon>
        <taxon>Lygus</taxon>
    </lineage>
</organism>
<dbReference type="PROSITE" id="PS00108">
    <property type="entry name" value="PROTEIN_KINASE_ST"/>
    <property type="match status" value="1"/>
</dbReference>
<feature type="binding site" evidence="6">
    <location>
        <position position="250"/>
    </location>
    <ligand>
        <name>ATP</name>
        <dbReference type="ChEBI" id="CHEBI:30616"/>
    </ligand>
</feature>
<keyword evidence="4 6" id="KW-0067">ATP-binding</keyword>
<feature type="compositionally biased region" description="Basic and acidic residues" evidence="8">
    <location>
        <begin position="169"/>
        <end position="181"/>
    </location>
</feature>
<feature type="compositionally biased region" description="Basic residues" evidence="8">
    <location>
        <begin position="157"/>
        <end position="166"/>
    </location>
</feature>
<dbReference type="InterPro" id="IPR050339">
    <property type="entry name" value="CC_SR_Kinase"/>
</dbReference>
<dbReference type="GO" id="GO:0005634">
    <property type="term" value="C:nucleus"/>
    <property type="evidence" value="ECO:0007669"/>
    <property type="project" value="TreeGrafter"/>
</dbReference>
<reference evidence="10" key="2">
    <citation type="submission" date="2014-07" db="EMBL/GenBank/DDBJ databases">
        <authorList>
            <person name="Hull J."/>
        </authorList>
    </citation>
    <scope>NUCLEOTIDE SEQUENCE</scope>
</reference>
<dbReference type="GO" id="GO:0005737">
    <property type="term" value="C:cytoplasm"/>
    <property type="evidence" value="ECO:0007669"/>
    <property type="project" value="TreeGrafter"/>
</dbReference>
<dbReference type="EMBL" id="GDHC01019657">
    <property type="protein sequence ID" value="JAP98971.1"/>
    <property type="molecule type" value="Transcribed_RNA"/>
</dbReference>
<protein>
    <submittedName>
        <fullName evidence="10">Wee1-like protein kinase</fullName>
    </submittedName>
</protein>
<reference evidence="11" key="3">
    <citation type="journal article" date="2016" name="Gigascience">
        <title>De novo construction of an expanded transcriptome assembly for the western tarnished plant bug, Lygus hesperus.</title>
        <authorList>
            <person name="Tassone E.E."/>
            <person name="Geib S.M."/>
            <person name="Hall B."/>
            <person name="Fabrick J.A."/>
            <person name="Brent C.S."/>
            <person name="Hull J.J."/>
        </authorList>
    </citation>
    <scope>NUCLEOTIDE SEQUENCE</scope>
</reference>
<feature type="region of interest" description="Disordered" evidence="8">
    <location>
        <begin position="132"/>
        <end position="199"/>
    </location>
</feature>
<evidence type="ECO:0000256" key="6">
    <source>
        <dbReference type="PROSITE-ProRule" id="PRU10141"/>
    </source>
</evidence>
<dbReference type="InterPro" id="IPR017441">
    <property type="entry name" value="Protein_kinase_ATP_BS"/>
</dbReference>
<dbReference type="EMBL" id="GBHO01006857">
    <property type="protein sequence ID" value="JAG36747.1"/>
    <property type="molecule type" value="Transcribed_RNA"/>
</dbReference>
<keyword evidence="2 6" id="KW-0547">Nucleotide-binding</keyword>
<evidence type="ECO:0000256" key="8">
    <source>
        <dbReference type="SAM" id="MobiDB-lite"/>
    </source>
</evidence>
<feature type="compositionally biased region" description="Polar residues" evidence="8">
    <location>
        <begin position="182"/>
        <end position="194"/>
    </location>
</feature>
<feature type="coiled-coil region" evidence="7">
    <location>
        <begin position="491"/>
        <end position="539"/>
    </location>
</feature>
<dbReference type="PROSITE" id="PS50011">
    <property type="entry name" value="PROTEIN_KINASE_DOM"/>
    <property type="match status" value="1"/>
</dbReference>
<evidence type="ECO:0000256" key="2">
    <source>
        <dbReference type="ARBA" id="ARBA00022741"/>
    </source>
</evidence>
<dbReference type="GO" id="GO:0005524">
    <property type="term" value="F:ATP binding"/>
    <property type="evidence" value="ECO:0007669"/>
    <property type="project" value="UniProtKB-UniRule"/>
</dbReference>
<dbReference type="SUPFAM" id="SSF56112">
    <property type="entry name" value="Protein kinase-like (PK-like)"/>
    <property type="match status" value="1"/>
</dbReference>
<dbReference type="InterPro" id="IPR000719">
    <property type="entry name" value="Prot_kinase_dom"/>
</dbReference>
<reference evidence="10" key="1">
    <citation type="journal article" date="2014" name="PLoS ONE">
        <title>Transcriptome-Based Identification of ABC Transporters in the Western Tarnished Plant Bug Lygus hesperus.</title>
        <authorList>
            <person name="Hull J.J."/>
            <person name="Chaney K."/>
            <person name="Geib S.M."/>
            <person name="Fabrick J.A."/>
            <person name="Brent C.S."/>
            <person name="Walsh D."/>
            <person name="Lavine L.C."/>
        </authorList>
    </citation>
    <scope>NUCLEOTIDE SEQUENCE</scope>
</reference>
<dbReference type="SMART" id="SM00220">
    <property type="entry name" value="S_TKc"/>
    <property type="match status" value="1"/>
</dbReference>
<evidence type="ECO:0000256" key="7">
    <source>
        <dbReference type="SAM" id="Coils"/>
    </source>
</evidence>
<evidence type="ECO:0000259" key="9">
    <source>
        <dbReference type="PROSITE" id="PS50011"/>
    </source>
</evidence>
<dbReference type="PANTHER" id="PTHR11042">
    <property type="entry name" value="EUKARYOTIC TRANSLATION INITIATION FACTOR 2-ALPHA KINASE EIF2-ALPHA KINASE -RELATED"/>
    <property type="match status" value="1"/>
</dbReference>
<evidence type="ECO:0000313" key="11">
    <source>
        <dbReference type="EMBL" id="JAP98971.1"/>
    </source>
</evidence>
<dbReference type="GO" id="GO:0004713">
    <property type="term" value="F:protein tyrosine kinase activity"/>
    <property type="evidence" value="ECO:0007669"/>
    <property type="project" value="TreeGrafter"/>
</dbReference>
<feature type="compositionally biased region" description="Basic and acidic residues" evidence="8">
    <location>
        <begin position="28"/>
        <end position="37"/>
    </location>
</feature>
<dbReference type="Pfam" id="PF00069">
    <property type="entry name" value="Pkinase"/>
    <property type="match status" value="1"/>
</dbReference>
<name>A0A0A9YUR5_LYGHE</name>
<gene>
    <name evidence="10" type="primary">wee_1</name>
    <name evidence="11" type="synonym">wee_0</name>
    <name evidence="10" type="ORF">CM83_49403</name>
    <name evidence="11" type="ORF">g.48477</name>
</gene>
<evidence type="ECO:0000313" key="10">
    <source>
        <dbReference type="EMBL" id="JAG36747.1"/>
    </source>
</evidence>